<organism evidence="1 2">
    <name type="scientific">Variovorax defluvii</name>
    <dbReference type="NCBI Taxonomy" id="913761"/>
    <lineage>
        <taxon>Bacteria</taxon>
        <taxon>Pseudomonadati</taxon>
        <taxon>Pseudomonadota</taxon>
        <taxon>Betaproteobacteria</taxon>
        <taxon>Burkholderiales</taxon>
        <taxon>Comamonadaceae</taxon>
        <taxon>Variovorax</taxon>
    </lineage>
</organism>
<evidence type="ECO:0000313" key="2">
    <source>
        <dbReference type="Proteomes" id="UP001500975"/>
    </source>
</evidence>
<protein>
    <submittedName>
        <fullName evidence="1">Uncharacterized protein</fullName>
    </submittedName>
</protein>
<accession>A0ABP8IFV9</accession>
<reference evidence="2" key="1">
    <citation type="journal article" date="2019" name="Int. J. Syst. Evol. Microbiol.">
        <title>The Global Catalogue of Microorganisms (GCM) 10K type strain sequencing project: providing services to taxonomists for standard genome sequencing and annotation.</title>
        <authorList>
            <consortium name="The Broad Institute Genomics Platform"/>
            <consortium name="The Broad Institute Genome Sequencing Center for Infectious Disease"/>
            <person name="Wu L."/>
            <person name="Ma J."/>
        </authorList>
    </citation>
    <scope>NUCLEOTIDE SEQUENCE [LARGE SCALE GENOMIC DNA]</scope>
    <source>
        <strain evidence="2">JCM 17804</strain>
    </source>
</reference>
<comment type="caution">
    <text evidence="1">The sequence shown here is derived from an EMBL/GenBank/DDBJ whole genome shotgun (WGS) entry which is preliminary data.</text>
</comment>
<dbReference type="Proteomes" id="UP001500975">
    <property type="component" value="Unassembled WGS sequence"/>
</dbReference>
<keyword evidence="2" id="KW-1185">Reference proteome</keyword>
<dbReference type="EMBL" id="BAABGJ010000081">
    <property type="protein sequence ID" value="GAA4357858.1"/>
    <property type="molecule type" value="Genomic_DNA"/>
</dbReference>
<evidence type="ECO:0000313" key="1">
    <source>
        <dbReference type="EMBL" id="GAA4357858.1"/>
    </source>
</evidence>
<gene>
    <name evidence="1" type="ORF">GCM10023165_52240</name>
</gene>
<sequence length="119" mass="13525">MKHQSSSYLYDRSRNRPWQAVSISGVSYDYKTWRREYKHQQLTPAAAGQWTAKFLNERNTEGFEAVRQTMEEQDPPISELDWSGQRLTLAAEKDPDSVEARDSGTIGSCIAKLAGLART</sequence>
<proteinExistence type="predicted"/>
<name>A0ABP8IFV9_9BURK</name>